<keyword evidence="1" id="KW-0812">Transmembrane</keyword>
<organism evidence="2 3">
    <name type="scientific">Rufibacter immobilis</name>
    <dbReference type="NCBI Taxonomy" id="1348778"/>
    <lineage>
        <taxon>Bacteria</taxon>
        <taxon>Pseudomonadati</taxon>
        <taxon>Bacteroidota</taxon>
        <taxon>Cytophagia</taxon>
        <taxon>Cytophagales</taxon>
        <taxon>Hymenobacteraceae</taxon>
        <taxon>Rufibacter</taxon>
    </lineage>
</organism>
<keyword evidence="3" id="KW-1185">Reference proteome</keyword>
<protein>
    <submittedName>
        <fullName evidence="2">Uncharacterized protein</fullName>
    </submittedName>
</protein>
<gene>
    <name evidence="2" type="ORF">EFA69_06100</name>
</gene>
<dbReference type="AlphaFoldDB" id="A0A3M9N1U7"/>
<comment type="caution">
    <text evidence="2">The sequence shown here is derived from an EMBL/GenBank/DDBJ whole genome shotgun (WGS) entry which is preliminary data.</text>
</comment>
<keyword evidence="1" id="KW-1133">Transmembrane helix</keyword>
<evidence type="ECO:0000313" key="3">
    <source>
        <dbReference type="Proteomes" id="UP000271010"/>
    </source>
</evidence>
<proteinExistence type="predicted"/>
<reference evidence="2 3" key="1">
    <citation type="submission" date="2018-11" db="EMBL/GenBank/DDBJ databases">
        <title>Rufibacter latericius sp. nov., isolated from water in Baiyang Lake.</title>
        <authorList>
            <person name="Yang Y."/>
        </authorList>
    </citation>
    <scope>NUCLEOTIDE SEQUENCE [LARGE SCALE GENOMIC DNA]</scope>
    <source>
        <strain evidence="2 3">MCC P1</strain>
    </source>
</reference>
<keyword evidence="1" id="KW-0472">Membrane</keyword>
<dbReference type="Proteomes" id="UP000271010">
    <property type="component" value="Unassembled WGS sequence"/>
</dbReference>
<accession>A0A3M9N1U7</accession>
<evidence type="ECO:0000256" key="1">
    <source>
        <dbReference type="SAM" id="Phobius"/>
    </source>
</evidence>
<dbReference type="EMBL" id="RJJE01000004">
    <property type="protein sequence ID" value="RNI31769.1"/>
    <property type="molecule type" value="Genomic_DNA"/>
</dbReference>
<name>A0A3M9N1U7_9BACT</name>
<evidence type="ECO:0000313" key="2">
    <source>
        <dbReference type="EMBL" id="RNI31769.1"/>
    </source>
</evidence>
<sequence>MPEVRLIILNLEFNGLHFPSAAQAEISFLTAACLGDMDNLILNIVGINVTFVFFHFHAKRYYFSSLAKKYKMKIFL</sequence>
<feature type="transmembrane region" description="Helical" evidence="1">
    <location>
        <begin position="40"/>
        <end position="58"/>
    </location>
</feature>